<evidence type="ECO:0000256" key="3">
    <source>
        <dbReference type="ARBA" id="ARBA00011209"/>
    </source>
</evidence>
<dbReference type="GO" id="GO:0005737">
    <property type="term" value="C:cytoplasm"/>
    <property type="evidence" value="ECO:0007669"/>
    <property type="project" value="UniProtKB-SubCell"/>
</dbReference>
<comment type="subcellular location">
    <subcellularLocation>
        <location evidence="1 13">Cytoplasm</location>
    </subcellularLocation>
</comment>
<dbReference type="GO" id="GO:0005524">
    <property type="term" value="F:ATP binding"/>
    <property type="evidence" value="ECO:0007669"/>
    <property type="project" value="UniProtKB-UniRule"/>
</dbReference>
<keyword evidence="11 13" id="KW-0030">Aminoacyl-tRNA synthetase</keyword>
<dbReference type="PROSITE" id="PS50862">
    <property type="entry name" value="AA_TRNA_LIGASE_II"/>
    <property type="match status" value="1"/>
</dbReference>
<dbReference type="InterPro" id="IPR045864">
    <property type="entry name" value="aa-tRNA-synth_II/BPL/LPL"/>
</dbReference>
<comment type="cofactor">
    <cofactor evidence="13">
        <name>Mg(2+)</name>
        <dbReference type="ChEBI" id="CHEBI:18420"/>
    </cofactor>
    <text evidence="13">Binds 2 magnesium ions per tetramer.</text>
</comment>
<keyword evidence="4 13" id="KW-0963">Cytoplasm</keyword>
<dbReference type="SUPFAM" id="SSF46589">
    <property type="entry name" value="tRNA-binding arm"/>
    <property type="match status" value="1"/>
</dbReference>
<dbReference type="CDD" id="cd00496">
    <property type="entry name" value="PheRS_alpha_core"/>
    <property type="match status" value="1"/>
</dbReference>
<evidence type="ECO:0000256" key="6">
    <source>
        <dbReference type="ARBA" id="ARBA00022723"/>
    </source>
</evidence>
<evidence type="ECO:0000256" key="8">
    <source>
        <dbReference type="ARBA" id="ARBA00022840"/>
    </source>
</evidence>
<comment type="similarity">
    <text evidence="2 13">Belongs to the class-II aminoacyl-tRNA synthetase family. Phe-tRNA synthetase alpha subunit type 1 subfamily.</text>
</comment>
<evidence type="ECO:0000313" key="15">
    <source>
        <dbReference type="EMBL" id="CEI58614.1"/>
    </source>
</evidence>
<feature type="domain" description="Aminoacyl-transfer RNA synthetases class-II family profile" evidence="14">
    <location>
        <begin position="121"/>
        <end position="331"/>
    </location>
</feature>
<dbReference type="PANTHER" id="PTHR11538">
    <property type="entry name" value="PHENYLALANYL-TRNA SYNTHETASE"/>
    <property type="match status" value="1"/>
</dbReference>
<dbReference type="GO" id="GO:0006432">
    <property type="term" value="P:phenylalanyl-tRNA aminoacylation"/>
    <property type="evidence" value="ECO:0007669"/>
    <property type="project" value="UniProtKB-UniRule"/>
</dbReference>
<evidence type="ECO:0000256" key="5">
    <source>
        <dbReference type="ARBA" id="ARBA00022598"/>
    </source>
</evidence>
<evidence type="ECO:0000313" key="16">
    <source>
        <dbReference type="Proteomes" id="UP000032800"/>
    </source>
</evidence>
<dbReference type="InterPro" id="IPR010978">
    <property type="entry name" value="tRNA-bd_arm"/>
</dbReference>
<evidence type="ECO:0000256" key="13">
    <source>
        <dbReference type="HAMAP-Rule" id="MF_00281"/>
    </source>
</evidence>
<dbReference type="GO" id="GO:0000287">
    <property type="term" value="F:magnesium ion binding"/>
    <property type="evidence" value="ECO:0007669"/>
    <property type="project" value="UniProtKB-UniRule"/>
</dbReference>
<evidence type="ECO:0000256" key="7">
    <source>
        <dbReference type="ARBA" id="ARBA00022741"/>
    </source>
</evidence>
<name>A0A8D9JSA2_9GAMM</name>
<dbReference type="HAMAP" id="MF_00281">
    <property type="entry name" value="Phe_tRNA_synth_alpha1"/>
    <property type="match status" value="1"/>
</dbReference>
<dbReference type="KEGG" id="plc:PAD_061"/>
<keyword evidence="10 13" id="KW-0648">Protein biosynthesis</keyword>
<dbReference type="Proteomes" id="UP000032800">
    <property type="component" value="Chromosome I"/>
</dbReference>
<evidence type="ECO:0000256" key="11">
    <source>
        <dbReference type="ARBA" id="ARBA00023146"/>
    </source>
</evidence>
<feature type="binding site" evidence="13">
    <location>
        <position position="258"/>
    </location>
    <ligand>
        <name>Mg(2+)</name>
        <dbReference type="ChEBI" id="CHEBI:18420"/>
        <note>shared with beta subunit</note>
    </ligand>
</feature>
<gene>
    <name evidence="13 15" type="primary">pheS</name>
    <name evidence="15" type="ORF">PAD_061</name>
</gene>
<dbReference type="InterPro" id="IPR002319">
    <property type="entry name" value="Phenylalanyl-tRNA_Synthase"/>
</dbReference>
<evidence type="ECO:0000256" key="12">
    <source>
        <dbReference type="ARBA" id="ARBA00049255"/>
    </source>
</evidence>
<dbReference type="EC" id="6.1.1.20" evidence="13"/>
<evidence type="ECO:0000256" key="2">
    <source>
        <dbReference type="ARBA" id="ARBA00010207"/>
    </source>
</evidence>
<protein>
    <recommendedName>
        <fullName evidence="13">Phenylalanine--tRNA ligase alpha subunit</fullName>
        <ecNumber evidence="13">6.1.1.20</ecNumber>
    </recommendedName>
    <alternativeName>
        <fullName evidence="13">Phenylalanyl-tRNA synthetase alpha subunit</fullName>
        <shortName evidence="13">PheRS</shortName>
    </alternativeName>
</protein>
<dbReference type="EMBL" id="LN649255">
    <property type="protein sequence ID" value="CEI58614.1"/>
    <property type="molecule type" value="Genomic_DNA"/>
</dbReference>
<accession>A0A8D9JSA2</accession>
<keyword evidence="5 13" id="KW-0436">Ligase</keyword>
<organism evidence="15 16">
    <name type="scientific">Candidatus Portiera aleyrodidarum</name>
    <name type="common">primary endosymbiont of Bemisia tabaci</name>
    <dbReference type="NCBI Taxonomy" id="91844"/>
    <lineage>
        <taxon>Bacteria</taxon>
        <taxon>Pseudomonadati</taxon>
        <taxon>Pseudomonadota</taxon>
        <taxon>Gammaproteobacteria</taxon>
        <taxon>Candidatus Johnevansiales</taxon>
        <taxon>Candidatus Johnevansiaceae</taxon>
        <taxon>Candidatus Portiera</taxon>
    </lineage>
</organism>
<keyword evidence="8 13" id="KW-0067">ATP-binding</keyword>
<dbReference type="InterPro" id="IPR004188">
    <property type="entry name" value="Phe-tRNA_ligase_II_N"/>
</dbReference>
<dbReference type="Pfam" id="PF01409">
    <property type="entry name" value="tRNA-synt_2d"/>
    <property type="match status" value="1"/>
</dbReference>
<dbReference type="GO" id="GO:0000049">
    <property type="term" value="F:tRNA binding"/>
    <property type="evidence" value="ECO:0007669"/>
    <property type="project" value="InterPro"/>
</dbReference>
<comment type="catalytic activity">
    <reaction evidence="12 13">
        <text>tRNA(Phe) + L-phenylalanine + ATP = L-phenylalanyl-tRNA(Phe) + AMP + diphosphate + H(+)</text>
        <dbReference type="Rhea" id="RHEA:19413"/>
        <dbReference type="Rhea" id="RHEA-COMP:9668"/>
        <dbReference type="Rhea" id="RHEA-COMP:9699"/>
        <dbReference type="ChEBI" id="CHEBI:15378"/>
        <dbReference type="ChEBI" id="CHEBI:30616"/>
        <dbReference type="ChEBI" id="CHEBI:33019"/>
        <dbReference type="ChEBI" id="CHEBI:58095"/>
        <dbReference type="ChEBI" id="CHEBI:78442"/>
        <dbReference type="ChEBI" id="CHEBI:78531"/>
        <dbReference type="ChEBI" id="CHEBI:456215"/>
        <dbReference type="EC" id="6.1.1.20"/>
    </reaction>
</comment>
<keyword evidence="9 13" id="KW-0460">Magnesium</keyword>
<dbReference type="InterPro" id="IPR022911">
    <property type="entry name" value="Phe_tRNA_ligase_alpha1_bac"/>
</dbReference>
<dbReference type="Gene3D" id="3.30.930.10">
    <property type="entry name" value="Bira Bifunctional Protein, Domain 2"/>
    <property type="match status" value="1"/>
</dbReference>
<proteinExistence type="inferred from homology"/>
<dbReference type="NCBIfam" id="TIGR00468">
    <property type="entry name" value="pheS"/>
    <property type="match status" value="1"/>
</dbReference>
<sequence length="332" mass="38837">MSYEIRKIIKLVEEANIKINTTNNINKLNEIRLQYFGNKGKLTLQLKNISKLKSYDKPIIGEAINKTKKNLYKKFNFHKNLLQKERIKKKLAKEKIDVTLPGRGGQNIGNFHPITRTLYRIKNLFFNLGYKLVDGPEIEDDFHNFEALNMPRNHPARAMHDTFYFNENYMLRSHTSSILIRIMEKKNPPLSIIGAGKVYRCDADINHSPMFHQVEGLLVDECVSFSDLKGTIEIFINCFFEGQKIEVRFRPSYFPFTEPSAEVDIRMKPYSDWLEVIGCGMIHPKILKRLKINTKYSGFAFGMGVERLTMLRYGVKDLRTLFKNDIRILRQF</sequence>
<dbReference type="RefSeq" id="WP_219848748.1">
    <property type="nucleotide sequence ID" value="NZ_LN649255.1"/>
</dbReference>
<evidence type="ECO:0000259" key="14">
    <source>
        <dbReference type="PROSITE" id="PS50862"/>
    </source>
</evidence>
<reference evidence="15 16" key="1">
    <citation type="journal article" date="2015" name="Genome Biol. Evol.">
        <title>Genome evolution in the primary endosymbiont of whiteflies sheds light on their divergence.</title>
        <authorList>
            <person name="Santos-Garcia D."/>
            <person name="Vargas-Chavez C."/>
            <person name="Moya A."/>
            <person name="Latorre A."/>
            <person name="Silva"/>
            <person name="F J."/>
        </authorList>
    </citation>
    <scope>NUCLEOTIDE SEQUENCE [LARGE SCALE GENOMIC DNA]</scope>
    <source>
        <strain evidence="16">AD-VLC</strain>
    </source>
</reference>
<dbReference type="PANTHER" id="PTHR11538:SF41">
    <property type="entry name" value="PHENYLALANINE--TRNA LIGASE, MITOCHONDRIAL"/>
    <property type="match status" value="1"/>
</dbReference>
<dbReference type="GO" id="GO:0004826">
    <property type="term" value="F:phenylalanine-tRNA ligase activity"/>
    <property type="evidence" value="ECO:0007669"/>
    <property type="project" value="UniProtKB-UniRule"/>
</dbReference>
<dbReference type="AlphaFoldDB" id="A0A8D9JSA2"/>
<comment type="subunit">
    <text evidence="3 13">Tetramer of two alpha and two beta subunits.</text>
</comment>
<evidence type="ECO:0000256" key="10">
    <source>
        <dbReference type="ARBA" id="ARBA00022917"/>
    </source>
</evidence>
<keyword evidence="7 13" id="KW-0547">Nucleotide-binding</keyword>
<dbReference type="SUPFAM" id="SSF55681">
    <property type="entry name" value="Class II aaRS and biotin synthetases"/>
    <property type="match status" value="1"/>
</dbReference>
<dbReference type="Pfam" id="PF02912">
    <property type="entry name" value="Phe_tRNA-synt_N"/>
    <property type="match status" value="1"/>
</dbReference>
<evidence type="ECO:0000256" key="9">
    <source>
        <dbReference type="ARBA" id="ARBA00022842"/>
    </source>
</evidence>
<evidence type="ECO:0000256" key="4">
    <source>
        <dbReference type="ARBA" id="ARBA00022490"/>
    </source>
</evidence>
<dbReference type="InterPro" id="IPR004529">
    <property type="entry name" value="Phe-tRNA-synth_IIc_asu"/>
</dbReference>
<dbReference type="InterPro" id="IPR006195">
    <property type="entry name" value="aa-tRNA-synth_II"/>
</dbReference>
<evidence type="ECO:0000256" key="1">
    <source>
        <dbReference type="ARBA" id="ARBA00004496"/>
    </source>
</evidence>
<keyword evidence="6 13" id="KW-0479">Metal-binding</keyword>